<dbReference type="SUPFAM" id="SSF141868">
    <property type="entry name" value="EAL domain-like"/>
    <property type="match status" value="1"/>
</dbReference>
<evidence type="ECO:0000256" key="6">
    <source>
        <dbReference type="SAM" id="Phobius"/>
    </source>
</evidence>
<dbReference type="PANTHER" id="PTHR33121">
    <property type="entry name" value="CYCLIC DI-GMP PHOSPHODIESTERASE PDEF"/>
    <property type="match status" value="1"/>
</dbReference>
<name>A0A0E2E3T4_TREDN</name>
<dbReference type="NCBIfam" id="TIGR00254">
    <property type="entry name" value="GGDEF"/>
    <property type="match status" value="1"/>
</dbReference>
<dbReference type="Pfam" id="PF00563">
    <property type="entry name" value="EAL"/>
    <property type="match status" value="1"/>
</dbReference>
<evidence type="ECO:0000259" key="7">
    <source>
        <dbReference type="PROSITE" id="PS50883"/>
    </source>
</evidence>
<dbReference type="GO" id="GO:0005886">
    <property type="term" value="C:plasma membrane"/>
    <property type="evidence" value="ECO:0007669"/>
    <property type="project" value="UniProtKB-SubCell"/>
</dbReference>
<dbReference type="InterPro" id="IPR029787">
    <property type="entry name" value="Nucleotide_cyclase"/>
</dbReference>
<dbReference type="PATRIC" id="fig|999432.5.peg.1614"/>
<evidence type="ECO:0000256" key="2">
    <source>
        <dbReference type="ARBA" id="ARBA00022475"/>
    </source>
</evidence>
<evidence type="ECO:0000256" key="4">
    <source>
        <dbReference type="ARBA" id="ARBA00022989"/>
    </source>
</evidence>
<comment type="caution">
    <text evidence="9">The sequence shown here is derived from an EMBL/GenBank/DDBJ whole genome shotgun (WGS) entry which is preliminary data.</text>
</comment>
<dbReference type="RefSeq" id="WP_002684690.1">
    <property type="nucleotide sequence ID" value="NZ_CM001795.1"/>
</dbReference>
<keyword evidence="3 6" id="KW-0812">Transmembrane</keyword>
<protein>
    <submittedName>
        <fullName evidence="9">Diguanylate cyclase (GGDEF) domain-containing protein</fullName>
    </submittedName>
</protein>
<dbReference type="PANTHER" id="PTHR33121:SF23">
    <property type="entry name" value="CYCLIC DI-GMP PHOSPHODIESTERASE PDEB"/>
    <property type="match status" value="1"/>
</dbReference>
<dbReference type="PROSITE" id="PS50883">
    <property type="entry name" value="EAL"/>
    <property type="match status" value="1"/>
</dbReference>
<evidence type="ECO:0000259" key="8">
    <source>
        <dbReference type="PROSITE" id="PS50887"/>
    </source>
</evidence>
<dbReference type="Proteomes" id="UP000011705">
    <property type="component" value="Chromosome"/>
</dbReference>
<dbReference type="InterPro" id="IPR033479">
    <property type="entry name" value="dCache_1"/>
</dbReference>
<dbReference type="AlphaFoldDB" id="A0A0E2E3T4"/>
<reference evidence="9" key="1">
    <citation type="submission" date="2012-01" db="EMBL/GenBank/DDBJ databases">
        <title>The Genome Sequence of Treponema denticola H-22.</title>
        <authorList>
            <consortium name="The Broad Institute Genome Sequencing Platform"/>
            <person name="Earl A."/>
            <person name="Ward D."/>
            <person name="Feldgarden M."/>
            <person name="Gevers D."/>
            <person name="Blanton J.M."/>
            <person name="Fenno C.J."/>
            <person name="Baranova O.V."/>
            <person name="Mathney J."/>
            <person name="Dewhirst F.E."/>
            <person name="Izard J."/>
            <person name="Young S.K."/>
            <person name="Zeng Q."/>
            <person name="Gargeya S."/>
            <person name="Fitzgerald M."/>
            <person name="Haas B."/>
            <person name="Abouelleil A."/>
            <person name="Alvarado L."/>
            <person name="Arachchi H.M."/>
            <person name="Berlin A."/>
            <person name="Chapman S.B."/>
            <person name="Gearin G."/>
            <person name="Goldberg J."/>
            <person name="Griggs A."/>
            <person name="Gujja S."/>
            <person name="Hansen M."/>
            <person name="Heiman D."/>
            <person name="Howarth C."/>
            <person name="Larimer J."/>
            <person name="Lui A."/>
            <person name="MacDonald P.J.P."/>
            <person name="McCowen C."/>
            <person name="Montmayeur A."/>
            <person name="Murphy C."/>
            <person name="Neiman D."/>
            <person name="Pearson M."/>
            <person name="Priest M."/>
            <person name="Roberts A."/>
            <person name="Saif S."/>
            <person name="Shea T."/>
            <person name="Sisk P."/>
            <person name="Stolte C."/>
            <person name="Sykes S."/>
            <person name="Wortman J."/>
            <person name="Nusbaum C."/>
            <person name="Birren B."/>
        </authorList>
    </citation>
    <scope>NUCLEOTIDE SEQUENCE [LARGE SCALE GENOMIC DNA]</scope>
    <source>
        <strain evidence="9">H-22</strain>
    </source>
</reference>
<sequence>MRLKQKIVLSNAIVFSALIIISVFFNFFYAANIFSTNLNNKNKLKAKLIAQEIDEWLIEKKTVIEQTIDTLIYMDITDYEKCTDFLANLNRLNPETDYAVFYETGLFANGQNWVPPAFYDSRKRPWYIEAKSTKETIITNPYHSISSRPDSIAFSIVKQFTTKSGVDGVFLGEIRIKELLSLIEKFKNEDGGYAFLIGKDYRILSHPNEKYQFNLDNFTEIYNIEGGIDFIEYIAKLKIDDGYNRSLPIVKDYDGVERFFYFAQSETTGWTVGFTIPASDFYRPINGLKFRAILFACIFIVFVSILSFLIAKKVASPIETITNRLEKAAKNNELIKFDFLDRQNHELARIAKSFNSVVKNAKSNLQGEANFTLNSTTLTQKIDNIIINMNADEEVYLLYLDIDKFKTINQLWGYYAGNALIQHIYSMILAHIKSFNIPEDSFMHVIGDEFSIFYFGNEEEVCRFTQTLIDKINSEYFTWNEKKLTISISVGIVNIPKIPQSSQEIISNAYDACSIAFRKGGGCYELLLSSGITGFSRGNISFWLNTIQKALKEDNFVLYAQAIMPLNDLLHRPKYEILIRLKTNDDHIIMPDVFIPIAERYNLIYEVDKWVIRNAFAFFAEATSRGDLNEDAIFSINISADSFFSNDLVEFIAESRKTLNVPAHNFCFEITESCAVRNLEATSTFVTELRKQGFSFSLDDFGKGFSSFPYLKTLPIDYVKIDGSFIKSIDKDYIDFSMVKTMRDMCYHLGLYTIGEYTETDKIVSILKDIGVDYGQGYAFQKPIPIAEAIKLQNDRNGYRF</sequence>
<keyword evidence="4 6" id="KW-1133">Transmembrane helix</keyword>
<proteinExistence type="predicted"/>
<dbReference type="SMART" id="SM00052">
    <property type="entry name" value="EAL"/>
    <property type="match status" value="1"/>
</dbReference>
<dbReference type="HOGENOM" id="CLU_351932_0_0_12"/>
<dbReference type="SUPFAM" id="SSF55073">
    <property type="entry name" value="Nucleotide cyclase"/>
    <property type="match status" value="1"/>
</dbReference>
<dbReference type="InterPro" id="IPR000160">
    <property type="entry name" value="GGDEF_dom"/>
</dbReference>
<keyword evidence="2" id="KW-1003">Cell membrane</keyword>
<evidence type="ECO:0000256" key="3">
    <source>
        <dbReference type="ARBA" id="ARBA00022692"/>
    </source>
</evidence>
<dbReference type="GO" id="GO:0071111">
    <property type="term" value="F:cyclic-guanylate-specific phosphodiesterase activity"/>
    <property type="evidence" value="ECO:0007669"/>
    <property type="project" value="InterPro"/>
</dbReference>
<feature type="domain" description="GGDEF" evidence="8">
    <location>
        <begin position="393"/>
        <end position="529"/>
    </location>
</feature>
<accession>A0A0E2E3T4</accession>
<comment type="subcellular location">
    <subcellularLocation>
        <location evidence="1">Cell membrane</location>
        <topology evidence="1">Multi-pass membrane protein</topology>
    </subcellularLocation>
</comment>
<dbReference type="Gene3D" id="3.30.450.20">
    <property type="entry name" value="PAS domain"/>
    <property type="match status" value="2"/>
</dbReference>
<dbReference type="Gene3D" id="3.20.20.450">
    <property type="entry name" value="EAL domain"/>
    <property type="match status" value="1"/>
</dbReference>
<dbReference type="InterPro" id="IPR035919">
    <property type="entry name" value="EAL_sf"/>
</dbReference>
<feature type="transmembrane region" description="Helical" evidence="6">
    <location>
        <begin position="12"/>
        <end position="34"/>
    </location>
</feature>
<dbReference type="Pfam" id="PF02743">
    <property type="entry name" value="dCache_1"/>
    <property type="match status" value="1"/>
</dbReference>
<dbReference type="InterPro" id="IPR043128">
    <property type="entry name" value="Rev_trsase/Diguanyl_cyclase"/>
</dbReference>
<organism evidence="9">
    <name type="scientific">Treponema denticola H-22</name>
    <dbReference type="NCBI Taxonomy" id="999432"/>
    <lineage>
        <taxon>Bacteria</taxon>
        <taxon>Pseudomonadati</taxon>
        <taxon>Spirochaetota</taxon>
        <taxon>Spirochaetia</taxon>
        <taxon>Spirochaetales</taxon>
        <taxon>Treponemataceae</taxon>
        <taxon>Treponema</taxon>
    </lineage>
</organism>
<dbReference type="CDD" id="cd01949">
    <property type="entry name" value="GGDEF"/>
    <property type="match status" value="1"/>
</dbReference>
<dbReference type="Gene3D" id="3.30.70.270">
    <property type="match status" value="1"/>
</dbReference>
<dbReference type="InterPro" id="IPR001633">
    <property type="entry name" value="EAL_dom"/>
</dbReference>
<evidence type="ECO:0000256" key="5">
    <source>
        <dbReference type="ARBA" id="ARBA00023136"/>
    </source>
</evidence>
<evidence type="ECO:0000256" key="1">
    <source>
        <dbReference type="ARBA" id="ARBA00004651"/>
    </source>
</evidence>
<dbReference type="SUPFAM" id="SSF103190">
    <property type="entry name" value="Sensory domain-like"/>
    <property type="match status" value="1"/>
</dbReference>
<feature type="domain" description="EAL" evidence="7">
    <location>
        <begin position="540"/>
        <end position="797"/>
    </location>
</feature>
<dbReference type="CDD" id="cd18773">
    <property type="entry name" value="PDC1_HK_sensor"/>
    <property type="match status" value="1"/>
</dbReference>
<dbReference type="SMART" id="SM00267">
    <property type="entry name" value="GGDEF"/>
    <property type="match status" value="1"/>
</dbReference>
<dbReference type="Pfam" id="PF00990">
    <property type="entry name" value="GGDEF"/>
    <property type="match status" value="1"/>
</dbReference>
<keyword evidence="5 6" id="KW-0472">Membrane</keyword>
<evidence type="ECO:0000313" key="9">
    <source>
        <dbReference type="EMBL" id="EMB33197.1"/>
    </source>
</evidence>
<feature type="transmembrane region" description="Helical" evidence="6">
    <location>
        <begin position="292"/>
        <end position="311"/>
    </location>
</feature>
<dbReference type="InterPro" id="IPR050706">
    <property type="entry name" value="Cyclic-di-GMP_PDE-like"/>
</dbReference>
<dbReference type="CDD" id="cd12912">
    <property type="entry name" value="PDC2_MCP_like"/>
    <property type="match status" value="1"/>
</dbReference>
<dbReference type="CDD" id="cd01948">
    <property type="entry name" value="EAL"/>
    <property type="match status" value="1"/>
</dbReference>
<dbReference type="Gene3D" id="6.10.340.10">
    <property type="match status" value="1"/>
</dbReference>
<dbReference type="PROSITE" id="PS50887">
    <property type="entry name" value="GGDEF"/>
    <property type="match status" value="1"/>
</dbReference>
<gene>
    <name evidence="9" type="ORF">HMPREF9726_01558</name>
</gene>
<dbReference type="InterPro" id="IPR029151">
    <property type="entry name" value="Sensor-like_sf"/>
</dbReference>
<dbReference type="EMBL" id="AGDV01000012">
    <property type="protein sequence ID" value="EMB33197.1"/>
    <property type="molecule type" value="Genomic_DNA"/>
</dbReference>